<feature type="domain" description="Anti-proliferative protein" evidence="3">
    <location>
        <begin position="1"/>
        <end position="112"/>
    </location>
</feature>
<dbReference type="GO" id="GO:0005737">
    <property type="term" value="C:cytoplasm"/>
    <property type="evidence" value="ECO:0007669"/>
    <property type="project" value="TreeGrafter"/>
</dbReference>
<reference evidence="4" key="1">
    <citation type="submission" date="2021-04" db="EMBL/GenBank/DDBJ databases">
        <authorList>
            <consortium name="Molecular Ecology Group"/>
        </authorList>
    </citation>
    <scope>NUCLEOTIDE SEQUENCE</scope>
</reference>
<feature type="compositionally biased region" description="Polar residues" evidence="2">
    <location>
        <begin position="242"/>
        <end position="266"/>
    </location>
</feature>
<gene>
    <name evidence="4" type="ORF">CUNI_LOCUS6277</name>
</gene>
<dbReference type="InterPro" id="IPR036054">
    <property type="entry name" value="BTG-like_sf"/>
</dbReference>
<feature type="compositionally biased region" description="Low complexity" evidence="2">
    <location>
        <begin position="211"/>
        <end position="222"/>
    </location>
</feature>
<dbReference type="PANTHER" id="PTHR22978">
    <property type="entry name" value="B-CELL TRANSLOCATION GENE"/>
    <property type="match status" value="1"/>
</dbReference>
<evidence type="ECO:0000313" key="4">
    <source>
        <dbReference type="EMBL" id="CAG5120719.1"/>
    </source>
</evidence>
<dbReference type="Pfam" id="PF07742">
    <property type="entry name" value="BTG"/>
    <property type="match status" value="1"/>
</dbReference>
<dbReference type="EMBL" id="CAJHNH020000956">
    <property type="protein sequence ID" value="CAG5120719.1"/>
    <property type="molecule type" value="Genomic_DNA"/>
</dbReference>
<dbReference type="PRINTS" id="PR00310">
    <property type="entry name" value="ANTIPRLFBTG1"/>
</dbReference>
<dbReference type="SMART" id="SM00099">
    <property type="entry name" value="btg1"/>
    <property type="match status" value="1"/>
</dbReference>
<dbReference type="AlphaFoldDB" id="A0A8S3YV95"/>
<dbReference type="OrthoDB" id="19928at2759"/>
<evidence type="ECO:0000313" key="5">
    <source>
        <dbReference type="Proteomes" id="UP000678393"/>
    </source>
</evidence>
<evidence type="ECO:0000256" key="1">
    <source>
        <dbReference type="ARBA" id="ARBA00007989"/>
    </source>
</evidence>
<proteinExistence type="inferred from homology"/>
<dbReference type="SUPFAM" id="SSF160696">
    <property type="entry name" value="BTG domain-like"/>
    <property type="match status" value="1"/>
</dbReference>
<dbReference type="Proteomes" id="UP000678393">
    <property type="component" value="Unassembled WGS sequence"/>
</dbReference>
<evidence type="ECO:0000256" key="2">
    <source>
        <dbReference type="SAM" id="MobiDB-lite"/>
    </source>
</evidence>
<organism evidence="4 5">
    <name type="scientific">Candidula unifasciata</name>
    <dbReference type="NCBI Taxonomy" id="100452"/>
    <lineage>
        <taxon>Eukaryota</taxon>
        <taxon>Metazoa</taxon>
        <taxon>Spiralia</taxon>
        <taxon>Lophotrochozoa</taxon>
        <taxon>Mollusca</taxon>
        <taxon>Gastropoda</taxon>
        <taxon>Heterobranchia</taxon>
        <taxon>Euthyneura</taxon>
        <taxon>Panpulmonata</taxon>
        <taxon>Eupulmonata</taxon>
        <taxon>Stylommatophora</taxon>
        <taxon>Helicina</taxon>
        <taxon>Helicoidea</taxon>
        <taxon>Geomitridae</taxon>
        <taxon>Candidula</taxon>
    </lineage>
</organism>
<comment type="caution">
    <text evidence="4">The sequence shown here is derived from an EMBL/GenBank/DDBJ whole genome shotgun (WGS) entry which is preliminary data.</text>
</comment>
<keyword evidence="5" id="KW-1185">Reference proteome</keyword>
<accession>A0A8S3YV95</accession>
<sequence length="321" mass="34965">MLIEIHKAVETLHKIAFGAKHTNAYRLPEKKLATFITILTELLTARYENNWYPENPDRGSGYRCIRINNQCVDPTVVETLKRAKIELTKGFVFTEVTVWVDPGVVSVRIGEDGSIGSEVVDEEAYNFGKRTKQTVSNHSGSESDEGFSSSRSSSPESSASERSWSSSPSTSPVSSKSSTSPTPSTPEFNPYSPPAHVSYPGRYSRPTTPHLSSQQSLKNQSQVNYLQGARSQGRPVIPFGPTLSSTPNGDISQQGHIPSPSVQRPASYTRPRALFPAEETGRSPRTPVNAVGKVGFKQYHTTPLVFGGSLPQANLDIPAMA</sequence>
<evidence type="ECO:0000259" key="3">
    <source>
        <dbReference type="SMART" id="SM00099"/>
    </source>
</evidence>
<feature type="compositionally biased region" description="Low complexity" evidence="2">
    <location>
        <begin position="146"/>
        <end position="187"/>
    </location>
</feature>
<comment type="similarity">
    <text evidence="1">Belongs to the BTG family.</text>
</comment>
<feature type="region of interest" description="Disordered" evidence="2">
    <location>
        <begin position="130"/>
        <end position="289"/>
    </location>
</feature>
<name>A0A8S3YV95_9EUPU</name>
<dbReference type="InterPro" id="IPR002087">
    <property type="entry name" value="Anti_prolifrtn"/>
</dbReference>
<dbReference type="PANTHER" id="PTHR22978:SF22">
    <property type="entry name" value="BTG FAMILY PROTEIN"/>
    <property type="match status" value="1"/>
</dbReference>
<protein>
    <recommendedName>
        <fullName evidence="3">Anti-proliferative protein domain-containing protein</fullName>
    </recommendedName>
</protein>
<dbReference type="GO" id="GO:0005634">
    <property type="term" value="C:nucleus"/>
    <property type="evidence" value="ECO:0007669"/>
    <property type="project" value="TreeGrafter"/>
</dbReference>
<dbReference type="Gene3D" id="3.90.640.90">
    <property type="entry name" value="Anti-proliferative protein, N-terminal domain"/>
    <property type="match status" value="1"/>
</dbReference>
<dbReference type="InterPro" id="IPR033332">
    <property type="entry name" value="BTG"/>
</dbReference>